<reference evidence="2 3" key="1">
    <citation type="submission" date="2017-01" db="EMBL/GenBank/DDBJ databases">
        <authorList>
            <person name="Varghese N."/>
            <person name="Submissions S."/>
        </authorList>
    </citation>
    <scope>NUCLEOTIDE SEQUENCE [LARGE SCALE GENOMIC DNA]</scope>
    <source>
        <strain evidence="2 3">DSM 2061</strain>
    </source>
</reference>
<organism evidence="2 3">
    <name type="scientific">Zobellia uliginosa</name>
    <dbReference type="NCBI Taxonomy" id="143224"/>
    <lineage>
        <taxon>Bacteria</taxon>
        <taxon>Pseudomonadati</taxon>
        <taxon>Bacteroidota</taxon>
        <taxon>Flavobacteriia</taxon>
        <taxon>Flavobacteriales</taxon>
        <taxon>Flavobacteriaceae</taxon>
        <taxon>Zobellia</taxon>
    </lineage>
</organism>
<evidence type="ECO:0000313" key="2">
    <source>
        <dbReference type="EMBL" id="SIS55002.1"/>
    </source>
</evidence>
<accession>A0ABY1KNX7</accession>
<protein>
    <submittedName>
        <fullName evidence="2">Por secretion system C-terminal sorting domain-containing protein</fullName>
    </submittedName>
</protein>
<dbReference type="RefSeq" id="WP_076454487.1">
    <property type="nucleotide sequence ID" value="NZ_FTOB01000002.1"/>
</dbReference>
<sequence length="420" mass="46853">MGKKNLFLIFLFIGLSLSAQEAIREVGEMPDGLSESSGLLFFNDRLITHNDSGNLPELYEIDTLSLTISRTVTVGNVSNHDWEDIAQDETYIYIGDFGNNNGTRKNLAIYRIAKSDYLTSNSLMAEKIEFSYEDQTAFENNGNSDWDAEALFVMEDQLVVLTKQWNTQGTLAYAVPTEPGSYKAKKLDGYAVDGLVTGADYDPVSGQLYLVGYSPSLSPFLYKIDGVSKTKIFEGAVERLEVDVNLAQIESIAQVDSETYFMSSERFERADLGFLLKSKLYALSTDPVDAEEEEQVEEEEETEEEEQAEQEEDQGPIDEGEDEGTVDPIIGGPDPETDVSSSDRLILKKQFGSPFLEYRLRHDDRVLGRALYDASGRRMAYTLGSRIDSNSIDISGLRTGLYFVTLVLENEVLSRAFIAP</sequence>
<feature type="region of interest" description="Disordered" evidence="1">
    <location>
        <begin position="286"/>
        <end position="341"/>
    </location>
</feature>
<evidence type="ECO:0000313" key="3">
    <source>
        <dbReference type="Proteomes" id="UP000185728"/>
    </source>
</evidence>
<dbReference type="Proteomes" id="UP000185728">
    <property type="component" value="Unassembled WGS sequence"/>
</dbReference>
<gene>
    <name evidence="2" type="ORF">SAMN05421766_102682</name>
</gene>
<dbReference type="EMBL" id="FTOB01000002">
    <property type="protein sequence ID" value="SIS55002.1"/>
    <property type="molecule type" value="Genomic_DNA"/>
</dbReference>
<comment type="caution">
    <text evidence="2">The sequence shown here is derived from an EMBL/GenBank/DDBJ whole genome shotgun (WGS) entry which is preliminary data.</text>
</comment>
<proteinExistence type="predicted"/>
<name>A0ABY1KNX7_9FLAO</name>
<evidence type="ECO:0000256" key="1">
    <source>
        <dbReference type="SAM" id="MobiDB-lite"/>
    </source>
</evidence>
<keyword evidence="3" id="KW-1185">Reference proteome</keyword>
<feature type="compositionally biased region" description="Acidic residues" evidence="1">
    <location>
        <begin position="288"/>
        <end position="325"/>
    </location>
</feature>